<accession>A0A0D2D699</accession>
<dbReference type="EMBL" id="KN847318">
    <property type="protein sequence ID" value="KIW57857.1"/>
    <property type="molecule type" value="Genomic_DNA"/>
</dbReference>
<protein>
    <recommendedName>
        <fullName evidence="3">Transcription factor domain-containing protein</fullName>
    </recommendedName>
</protein>
<dbReference type="RefSeq" id="XP_013318441.1">
    <property type="nucleotide sequence ID" value="XM_013462987.1"/>
</dbReference>
<sequence>MECDSCGTGIGTGSLIVSVDWIGRGNPGASLARGKPQTVPLDGGEGFEFVLMGPEGGLDKAGISQIRAHTTRELHKTRRQTGQAILRRRRNRPANIFFGSQFDAFQALPQLPMEAKMPGILNEIKHNVFHVYNQTGMRQVIWPRGTKDDTFFTGMLLMSSVHLDSMNTAGFELSPITTALKLEAMRQVREKIRTQAADDIISCISAIACLATCALVSDSEDWAGDSSVGRKTVLFGYQVRDEIEGAEEYLIHRKAYAVLIKEAFEQQMFERSRFCKDVLRVITVIAIARRCRMPTSGLAPPIDSATALKEYRYVFEDMWQSRTHPAPELFSPVYDGREDPSEDPLPYVHVHAEHLRLLLQMMQWVVNAWLRQTRVPLDVDVDAGESDTDTVVLNSLCPRILHMPSAKVPGLPCTGDYVYEACRIVAVLMVQSAERNQLWRVLAQEGSGSETVTLLRALRYALEKTDLGSLWGKNIGLLYWVGLVFHCAAFGSTEYPFAHALHVRACFELTYSYHDWHGALKPMLALKDIMADP</sequence>
<organism evidence="1 2">
    <name type="scientific">Exophiala xenobiotica</name>
    <dbReference type="NCBI Taxonomy" id="348802"/>
    <lineage>
        <taxon>Eukaryota</taxon>
        <taxon>Fungi</taxon>
        <taxon>Dikarya</taxon>
        <taxon>Ascomycota</taxon>
        <taxon>Pezizomycotina</taxon>
        <taxon>Eurotiomycetes</taxon>
        <taxon>Chaetothyriomycetidae</taxon>
        <taxon>Chaetothyriales</taxon>
        <taxon>Herpotrichiellaceae</taxon>
        <taxon>Exophiala</taxon>
    </lineage>
</organism>
<dbReference type="Proteomes" id="UP000054342">
    <property type="component" value="Unassembled WGS sequence"/>
</dbReference>
<gene>
    <name evidence="1" type="ORF">PV05_02414</name>
</gene>
<dbReference type="STRING" id="348802.A0A0D2D699"/>
<evidence type="ECO:0008006" key="3">
    <source>
        <dbReference type="Google" id="ProtNLM"/>
    </source>
</evidence>
<dbReference type="HOGENOM" id="CLU_532130_0_0_1"/>
<dbReference type="AlphaFoldDB" id="A0A0D2D699"/>
<dbReference type="PANTHER" id="PTHR37540:SF5">
    <property type="entry name" value="TRANSCRIPTION FACTOR DOMAIN-CONTAINING PROTEIN"/>
    <property type="match status" value="1"/>
</dbReference>
<evidence type="ECO:0000313" key="1">
    <source>
        <dbReference type="EMBL" id="KIW57857.1"/>
    </source>
</evidence>
<reference evidence="1 2" key="1">
    <citation type="submission" date="2015-01" db="EMBL/GenBank/DDBJ databases">
        <title>The Genome Sequence of Exophiala xenobiotica CBS118157.</title>
        <authorList>
            <consortium name="The Broad Institute Genomics Platform"/>
            <person name="Cuomo C."/>
            <person name="de Hoog S."/>
            <person name="Gorbushina A."/>
            <person name="Stielow B."/>
            <person name="Teixiera M."/>
            <person name="Abouelleil A."/>
            <person name="Chapman S.B."/>
            <person name="Priest M."/>
            <person name="Young S.K."/>
            <person name="Wortman J."/>
            <person name="Nusbaum C."/>
            <person name="Birren B."/>
        </authorList>
    </citation>
    <scope>NUCLEOTIDE SEQUENCE [LARGE SCALE GENOMIC DNA]</scope>
    <source>
        <strain evidence="1 2">CBS 118157</strain>
    </source>
</reference>
<dbReference type="OrthoDB" id="4118423at2759"/>
<evidence type="ECO:0000313" key="2">
    <source>
        <dbReference type="Proteomes" id="UP000054342"/>
    </source>
</evidence>
<proteinExistence type="predicted"/>
<keyword evidence="2" id="KW-1185">Reference proteome</keyword>
<name>A0A0D2D699_9EURO</name>
<dbReference type="PANTHER" id="PTHR37540">
    <property type="entry name" value="TRANSCRIPTION FACTOR (ACR-2), PUTATIVE-RELATED-RELATED"/>
    <property type="match status" value="1"/>
</dbReference>
<dbReference type="GeneID" id="25324322"/>